<dbReference type="RefSeq" id="WP_161884972.1">
    <property type="nucleotide sequence ID" value="NZ_CP017146.1"/>
</dbReference>
<dbReference type="SUPFAM" id="SSF140566">
    <property type="entry name" value="FlgN-like"/>
    <property type="match status" value="1"/>
</dbReference>
<protein>
    <submittedName>
        <fullName evidence="2">Flagellar biosynthesis protein FlgN</fullName>
    </submittedName>
</protein>
<evidence type="ECO:0000256" key="1">
    <source>
        <dbReference type="ARBA" id="ARBA00022795"/>
    </source>
</evidence>
<keyword evidence="2" id="KW-0969">Cilium</keyword>
<dbReference type="EMBL" id="CP017146">
    <property type="protein sequence ID" value="QHO68611.1"/>
    <property type="molecule type" value="Genomic_DNA"/>
</dbReference>
<accession>A0A7L5AHQ2</accession>
<gene>
    <name evidence="2" type="ORF">BHD05_02175</name>
</gene>
<evidence type="ECO:0000313" key="3">
    <source>
        <dbReference type="Proteomes" id="UP000464507"/>
    </source>
</evidence>
<name>A0A7L5AHQ2_9MICO</name>
<dbReference type="OrthoDB" id="3268384at2"/>
<dbReference type="Gene3D" id="1.20.58.300">
    <property type="entry name" value="FlgN-like"/>
    <property type="match status" value="1"/>
</dbReference>
<dbReference type="GO" id="GO:0044780">
    <property type="term" value="P:bacterial-type flagellum assembly"/>
    <property type="evidence" value="ECO:0007669"/>
    <property type="project" value="InterPro"/>
</dbReference>
<dbReference type="InterPro" id="IPR007809">
    <property type="entry name" value="FlgN-like"/>
</dbReference>
<reference evidence="2 3" key="1">
    <citation type="submission" date="2016-09" db="EMBL/GenBank/DDBJ databases">
        <title>Complete genome sequence of microbes from the polar regions.</title>
        <authorList>
            <person name="Liao L."/>
            <person name="Chen B."/>
        </authorList>
    </citation>
    <scope>NUCLEOTIDE SEQUENCE [LARGE SCALE GENOMIC DNA]</scope>
    <source>
        <strain evidence="2 3">ZS314</strain>
    </source>
</reference>
<keyword evidence="1" id="KW-1005">Bacterial flagellum biogenesis</keyword>
<keyword evidence="2" id="KW-0282">Flagellum</keyword>
<dbReference type="Pfam" id="PF05130">
    <property type="entry name" value="FlgN"/>
    <property type="match status" value="1"/>
</dbReference>
<proteinExistence type="predicted"/>
<dbReference type="Proteomes" id="UP000464507">
    <property type="component" value="Chromosome"/>
</dbReference>
<dbReference type="InterPro" id="IPR036679">
    <property type="entry name" value="FlgN-like_sf"/>
</dbReference>
<keyword evidence="3" id="KW-1185">Reference proteome</keyword>
<evidence type="ECO:0000313" key="2">
    <source>
        <dbReference type="EMBL" id="QHO68611.1"/>
    </source>
</evidence>
<sequence length="161" mass="17646">MGANELSALLWRERELLELLLFKLEEEQLLLTAGRSRWIQHATREVEQVMERLRAAGLARSVEVAAVALEWSTTEDASLRDLVAGAPDGPWSDIFSAHLRAMTTVTAEIKRVRDSNDTFLREALRSTQETFATTGSSGGTYDSTGASDSVSAGGRLFDTSL</sequence>
<keyword evidence="2" id="KW-0966">Cell projection</keyword>
<organism evidence="2 3">
    <name type="scientific">Marisediminicola antarctica</name>
    <dbReference type="NCBI Taxonomy" id="674079"/>
    <lineage>
        <taxon>Bacteria</taxon>
        <taxon>Bacillati</taxon>
        <taxon>Actinomycetota</taxon>
        <taxon>Actinomycetes</taxon>
        <taxon>Micrococcales</taxon>
        <taxon>Microbacteriaceae</taxon>
        <taxon>Marisediminicola</taxon>
    </lineage>
</organism>
<dbReference type="AlphaFoldDB" id="A0A7L5AHQ2"/>
<dbReference type="KEGG" id="mant:BHD05_02175"/>